<evidence type="ECO:0000313" key="4">
    <source>
        <dbReference type="Proteomes" id="UP000821837"/>
    </source>
</evidence>
<dbReference type="SUPFAM" id="SSF46565">
    <property type="entry name" value="Chaperone J-domain"/>
    <property type="match status" value="1"/>
</dbReference>
<dbReference type="FunFam" id="2.60.260.20:FF:000002">
    <property type="entry name" value="Dnaj homolog subfamily b member"/>
    <property type="match status" value="1"/>
</dbReference>
<reference evidence="3" key="2">
    <citation type="submission" date="2021-09" db="EMBL/GenBank/DDBJ databases">
        <authorList>
            <person name="Jia N."/>
            <person name="Wang J."/>
            <person name="Shi W."/>
            <person name="Du L."/>
            <person name="Sun Y."/>
            <person name="Zhan W."/>
            <person name="Jiang J."/>
            <person name="Wang Q."/>
            <person name="Zhang B."/>
            <person name="Ji P."/>
            <person name="Sakyi L.B."/>
            <person name="Cui X."/>
            <person name="Yuan T."/>
            <person name="Jiang B."/>
            <person name="Yang W."/>
            <person name="Lam T.T.-Y."/>
            <person name="Chang Q."/>
            <person name="Ding S."/>
            <person name="Wang X."/>
            <person name="Zhu J."/>
            <person name="Ruan X."/>
            <person name="Zhao L."/>
            <person name="Wei J."/>
            <person name="Que T."/>
            <person name="Du C."/>
            <person name="Cheng J."/>
            <person name="Dai P."/>
            <person name="Han X."/>
            <person name="Huang E."/>
            <person name="Gao Y."/>
            <person name="Liu J."/>
            <person name="Shao H."/>
            <person name="Ye R."/>
            <person name="Li L."/>
            <person name="Wei W."/>
            <person name="Wang X."/>
            <person name="Wang C."/>
            <person name="Huo Q."/>
            <person name="Li W."/>
            <person name="Guo W."/>
            <person name="Chen H."/>
            <person name="Chen S."/>
            <person name="Zhou L."/>
            <person name="Zhou L."/>
            <person name="Ni X."/>
            <person name="Tian J."/>
            <person name="Zhou Y."/>
            <person name="Sheng Y."/>
            <person name="Liu T."/>
            <person name="Pan Y."/>
            <person name="Xia L."/>
            <person name="Li J."/>
            <person name="Zhao F."/>
            <person name="Cao W."/>
        </authorList>
    </citation>
    <scope>NUCLEOTIDE SEQUENCE</scope>
    <source>
        <strain evidence="3">Rsan-2018</strain>
        <tissue evidence="3">Larvae</tissue>
    </source>
</reference>
<dbReference type="EMBL" id="JABSTV010001246">
    <property type="protein sequence ID" value="KAH7976995.1"/>
    <property type="molecule type" value="Genomic_DNA"/>
</dbReference>
<dbReference type="InterPro" id="IPR002939">
    <property type="entry name" value="DnaJ_C"/>
</dbReference>
<keyword evidence="1" id="KW-0143">Chaperone</keyword>
<dbReference type="Gene3D" id="2.60.260.20">
    <property type="entry name" value="Urease metallochaperone UreE, N-terminal domain"/>
    <property type="match status" value="2"/>
</dbReference>
<dbReference type="InterPro" id="IPR001623">
    <property type="entry name" value="DnaJ_domain"/>
</dbReference>
<dbReference type="CDD" id="cd10747">
    <property type="entry name" value="DnaJ_C"/>
    <property type="match status" value="1"/>
</dbReference>
<dbReference type="AlphaFoldDB" id="A0A9D4QFS0"/>
<evidence type="ECO:0000259" key="2">
    <source>
        <dbReference type="PROSITE" id="PS50076"/>
    </source>
</evidence>
<dbReference type="PROSITE" id="PS50076">
    <property type="entry name" value="DNAJ_2"/>
    <property type="match status" value="1"/>
</dbReference>
<dbReference type="SUPFAM" id="SSF49493">
    <property type="entry name" value="HSP40/DnaJ peptide-binding domain"/>
    <property type="match status" value="2"/>
</dbReference>
<dbReference type="OMA" id="IRYKPHP"/>
<dbReference type="PANTHER" id="PTHR24078:SF553">
    <property type="entry name" value="DNAJ HOMOLOG SUBFAMILY B MEMBER 5"/>
    <property type="match status" value="1"/>
</dbReference>
<dbReference type="GO" id="GO:0051082">
    <property type="term" value="F:unfolded protein binding"/>
    <property type="evidence" value="ECO:0007669"/>
    <property type="project" value="InterPro"/>
</dbReference>
<dbReference type="OrthoDB" id="550424at2759"/>
<organism evidence="3 4">
    <name type="scientific">Rhipicephalus sanguineus</name>
    <name type="common">Brown dog tick</name>
    <name type="synonym">Ixodes sanguineus</name>
    <dbReference type="NCBI Taxonomy" id="34632"/>
    <lineage>
        <taxon>Eukaryota</taxon>
        <taxon>Metazoa</taxon>
        <taxon>Ecdysozoa</taxon>
        <taxon>Arthropoda</taxon>
        <taxon>Chelicerata</taxon>
        <taxon>Arachnida</taxon>
        <taxon>Acari</taxon>
        <taxon>Parasitiformes</taxon>
        <taxon>Ixodida</taxon>
        <taxon>Ixodoidea</taxon>
        <taxon>Ixodidae</taxon>
        <taxon>Rhipicephalinae</taxon>
        <taxon>Rhipicephalus</taxon>
        <taxon>Rhipicephalus</taxon>
    </lineage>
</organism>
<protein>
    <recommendedName>
        <fullName evidence="2">J domain-containing protein</fullName>
    </recommendedName>
</protein>
<evidence type="ECO:0000313" key="3">
    <source>
        <dbReference type="EMBL" id="KAH7976995.1"/>
    </source>
</evidence>
<dbReference type="GO" id="GO:0006457">
    <property type="term" value="P:protein folding"/>
    <property type="evidence" value="ECO:0007669"/>
    <property type="project" value="InterPro"/>
</dbReference>
<dbReference type="Pfam" id="PF01556">
    <property type="entry name" value="DnaJ_C"/>
    <property type="match status" value="1"/>
</dbReference>
<keyword evidence="4" id="KW-1185">Reference proteome</keyword>
<comment type="caution">
    <text evidence="3">The sequence shown here is derived from an EMBL/GenBank/DDBJ whole genome shotgun (WGS) entry which is preliminary data.</text>
</comment>
<sequence>MAKDYYKVLGLCQGASEDSIKKAYRKLALRYHPDKNKSPDAEDKFKEIREAYEVLSTVKHGISEGSDEHCRQSDGSSSGLFRPGNVYAGYGNVYNSGCFIWDFRPYNSSHWFFNASYSFQQGSGQGSSFQRFFSYFSRTETYQSFGSAYYPGMAYPSQTCAGAHYFGQNIFDASLGFNSPQSATYSSSGLSSQLQEQHASPVERDLYVTLEEVLQGCNKKVKTTWLVPSADGATPRVEERLLKVNVKPGLPEGSKIVFKFKEGDSQRPAPGDVVFVIRYKSHPLFKTQGNDIYYVAKVKIRKAARGGKVDVPTLTATKISLPLKGVIRSGAIRRIEGQGLPDPVDSGKRGDLVVIFDLRLPVA</sequence>
<dbReference type="InterPro" id="IPR008971">
    <property type="entry name" value="HSP40/DnaJ_pept-bd"/>
</dbReference>
<dbReference type="Proteomes" id="UP000821837">
    <property type="component" value="Chromosome 10"/>
</dbReference>
<dbReference type="SMART" id="SM00271">
    <property type="entry name" value="DnaJ"/>
    <property type="match status" value="1"/>
</dbReference>
<dbReference type="PANTHER" id="PTHR24078">
    <property type="entry name" value="DNAJ HOMOLOG SUBFAMILY C MEMBER"/>
    <property type="match status" value="1"/>
</dbReference>
<proteinExistence type="predicted"/>
<dbReference type="InterPro" id="IPR051339">
    <property type="entry name" value="DnaJ_subfamily_B"/>
</dbReference>
<evidence type="ECO:0000256" key="1">
    <source>
        <dbReference type="ARBA" id="ARBA00023186"/>
    </source>
</evidence>
<accession>A0A9D4QFS0</accession>
<dbReference type="GO" id="GO:0005829">
    <property type="term" value="C:cytosol"/>
    <property type="evidence" value="ECO:0007669"/>
    <property type="project" value="TreeGrafter"/>
</dbReference>
<name>A0A9D4QFS0_RHISA</name>
<dbReference type="GO" id="GO:0051087">
    <property type="term" value="F:protein-folding chaperone binding"/>
    <property type="evidence" value="ECO:0007669"/>
    <property type="project" value="TreeGrafter"/>
</dbReference>
<feature type="domain" description="J" evidence="2">
    <location>
        <begin position="4"/>
        <end position="60"/>
    </location>
</feature>
<reference evidence="3" key="1">
    <citation type="journal article" date="2020" name="Cell">
        <title>Large-Scale Comparative Analyses of Tick Genomes Elucidate Their Genetic Diversity and Vector Capacities.</title>
        <authorList>
            <consortium name="Tick Genome and Microbiome Consortium (TIGMIC)"/>
            <person name="Jia N."/>
            <person name="Wang J."/>
            <person name="Shi W."/>
            <person name="Du L."/>
            <person name="Sun Y."/>
            <person name="Zhan W."/>
            <person name="Jiang J.F."/>
            <person name="Wang Q."/>
            <person name="Zhang B."/>
            <person name="Ji P."/>
            <person name="Bell-Sakyi L."/>
            <person name="Cui X.M."/>
            <person name="Yuan T.T."/>
            <person name="Jiang B.G."/>
            <person name="Yang W.F."/>
            <person name="Lam T.T."/>
            <person name="Chang Q.C."/>
            <person name="Ding S.J."/>
            <person name="Wang X.J."/>
            <person name="Zhu J.G."/>
            <person name="Ruan X.D."/>
            <person name="Zhao L."/>
            <person name="Wei J.T."/>
            <person name="Ye R.Z."/>
            <person name="Que T.C."/>
            <person name="Du C.H."/>
            <person name="Zhou Y.H."/>
            <person name="Cheng J.X."/>
            <person name="Dai P.F."/>
            <person name="Guo W.B."/>
            <person name="Han X.H."/>
            <person name="Huang E.J."/>
            <person name="Li L.F."/>
            <person name="Wei W."/>
            <person name="Gao Y.C."/>
            <person name="Liu J.Z."/>
            <person name="Shao H.Z."/>
            <person name="Wang X."/>
            <person name="Wang C.C."/>
            <person name="Yang T.C."/>
            <person name="Huo Q.B."/>
            <person name="Li W."/>
            <person name="Chen H.Y."/>
            <person name="Chen S.E."/>
            <person name="Zhou L.G."/>
            <person name="Ni X.B."/>
            <person name="Tian J.H."/>
            <person name="Sheng Y."/>
            <person name="Liu T."/>
            <person name="Pan Y.S."/>
            <person name="Xia L.Y."/>
            <person name="Li J."/>
            <person name="Zhao F."/>
            <person name="Cao W.C."/>
        </authorList>
    </citation>
    <scope>NUCLEOTIDE SEQUENCE</scope>
    <source>
        <strain evidence="3">Rsan-2018</strain>
    </source>
</reference>
<dbReference type="PRINTS" id="PR00625">
    <property type="entry name" value="JDOMAIN"/>
</dbReference>
<dbReference type="CDD" id="cd06257">
    <property type="entry name" value="DnaJ"/>
    <property type="match status" value="1"/>
</dbReference>
<gene>
    <name evidence="3" type="ORF">HPB52_022805</name>
</gene>
<dbReference type="Pfam" id="PF00226">
    <property type="entry name" value="DnaJ"/>
    <property type="match status" value="1"/>
</dbReference>
<dbReference type="Gene3D" id="1.10.287.110">
    <property type="entry name" value="DnaJ domain"/>
    <property type="match status" value="1"/>
</dbReference>
<dbReference type="VEuPathDB" id="VectorBase:RSAN_057058"/>
<dbReference type="InterPro" id="IPR036869">
    <property type="entry name" value="J_dom_sf"/>
</dbReference>